<evidence type="ECO:0000256" key="5">
    <source>
        <dbReference type="ARBA" id="ARBA00023242"/>
    </source>
</evidence>
<evidence type="ECO:0000313" key="9">
    <source>
        <dbReference type="Proteomes" id="UP001153555"/>
    </source>
</evidence>
<evidence type="ECO:0000256" key="1">
    <source>
        <dbReference type="ARBA" id="ARBA00004123"/>
    </source>
</evidence>
<organism evidence="8 9">
    <name type="scientific">Striga hermonthica</name>
    <name type="common">Purple witchweed</name>
    <name type="synonym">Buchnera hermonthica</name>
    <dbReference type="NCBI Taxonomy" id="68872"/>
    <lineage>
        <taxon>Eukaryota</taxon>
        <taxon>Viridiplantae</taxon>
        <taxon>Streptophyta</taxon>
        <taxon>Embryophyta</taxon>
        <taxon>Tracheophyta</taxon>
        <taxon>Spermatophyta</taxon>
        <taxon>Magnoliopsida</taxon>
        <taxon>eudicotyledons</taxon>
        <taxon>Gunneridae</taxon>
        <taxon>Pentapetalae</taxon>
        <taxon>asterids</taxon>
        <taxon>lamiids</taxon>
        <taxon>Lamiales</taxon>
        <taxon>Orobanchaceae</taxon>
        <taxon>Buchnereae</taxon>
        <taxon>Striga</taxon>
    </lineage>
</organism>
<keyword evidence="2" id="KW-0805">Transcription regulation</keyword>
<proteinExistence type="predicted"/>
<evidence type="ECO:0000256" key="4">
    <source>
        <dbReference type="ARBA" id="ARBA00023163"/>
    </source>
</evidence>
<dbReference type="FunFam" id="1.20.5.170:FF:000020">
    <property type="entry name" value="BZIP transcription factor"/>
    <property type="match status" value="1"/>
</dbReference>
<feature type="compositionally biased region" description="Polar residues" evidence="6">
    <location>
        <begin position="36"/>
        <end position="49"/>
    </location>
</feature>
<comment type="caution">
    <text evidence="8">The sequence shown here is derived from an EMBL/GenBank/DDBJ whole genome shotgun (WGS) entry which is preliminary data.</text>
</comment>
<keyword evidence="3" id="KW-0238">DNA-binding</keyword>
<dbReference type="OrthoDB" id="551672at2759"/>
<dbReference type="GO" id="GO:0003700">
    <property type="term" value="F:DNA-binding transcription factor activity"/>
    <property type="evidence" value="ECO:0007669"/>
    <property type="project" value="InterPro"/>
</dbReference>
<feature type="domain" description="BZIP" evidence="7">
    <location>
        <begin position="51"/>
        <end position="95"/>
    </location>
</feature>
<dbReference type="Gene3D" id="1.20.5.170">
    <property type="match status" value="1"/>
</dbReference>
<dbReference type="GO" id="GO:0005634">
    <property type="term" value="C:nucleus"/>
    <property type="evidence" value="ECO:0007669"/>
    <property type="project" value="UniProtKB-SubCell"/>
</dbReference>
<dbReference type="PANTHER" id="PTHR45764">
    <property type="entry name" value="BZIP TRANSCRIPTION FACTOR 44"/>
    <property type="match status" value="1"/>
</dbReference>
<evidence type="ECO:0000259" key="7">
    <source>
        <dbReference type="PROSITE" id="PS50217"/>
    </source>
</evidence>
<dbReference type="InterPro" id="IPR046347">
    <property type="entry name" value="bZIP_sf"/>
</dbReference>
<protein>
    <submittedName>
        <fullName evidence="8">Basic leucine-zipper 5</fullName>
    </submittedName>
</protein>
<dbReference type="AlphaFoldDB" id="A0A9N7MN22"/>
<keyword evidence="9" id="KW-1185">Reference proteome</keyword>
<name>A0A9N7MN22_STRHE</name>
<evidence type="ECO:0000256" key="2">
    <source>
        <dbReference type="ARBA" id="ARBA00023015"/>
    </source>
</evidence>
<accession>A0A9N7MN22</accession>
<evidence type="ECO:0000256" key="3">
    <source>
        <dbReference type="ARBA" id="ARBA00023125"/>
    </source>
</evidence>
<gene>
    <name evidence="8" type="ORF">SHERM_11274</name>
</gene>
<keyword evidence="4" id="KW-0804">Transcription</keyword>
<reference evidence="8" key="1">
    <citation type="submission" date="2019-12" db="EMBL/GenBank/DDBJ databases">
        <authorList>
            <person name="Scholes J."/>
        </authorList>
    </citation>
    <scope>NUCLEOTIDE SEQUENCE</scope>
</reference>
<dbReference type="GO" id="GO:0000976">
    <property type="term" value="F:transcription cis-regulatory region binding"/>
    <property type="evidence" value="ECO:0007669"/>
    <property type="project" value="TreeGrafter"/>
</dbReference>
<dbReference type="Pfam" id="PF00170">
    <property type="entry name" value="bZIP_1"/>
    <property type="match status" value="1"/>
</dbReference>
<evidence type="ECO:0000256" key="6">
    <source>
        <dbReference type="SAM" id="MobiDB-lite"/>
    </source>
</evidence>
<dbReference type="Proteomes" id="UP001153555">
    <property type="component" value="Unassembled WGS sequence"/>
</dbReference>
<dbReference type="PROSITE" id="PS50217">
    <property type="entry name" value="BZIP"/>
    <property type="match status" value="1"/>
</dbReference>
<dbReference type="SMART" id="SM00338">
    <property type="entry name" value="BRLZ"/>
    <property type="match status" value="1"/>
</dbReference>
<dbReference type="InterPro" id="IPR004827">
    <property type="entry name" value="bZIP"/>
</dbReference>
<sequence length="140" mass="16029">MLTQNPVQDQPPALQGQILTPNEILFSLLQSLPSIKSTSSSDTNLSVYSTEERRQRRMVSNRESSRRSRLKKKRHQEDLTSEVNRLKVGNQELKSCLCVVAHDCHLIQMDSNRLLSELIFLHNKLTGLHQILAPITMQLQ</sequence>
<dbReference type="GO" id="GO:0045893">
    <property type="term" value="P:positive regulation of DNA-templated transcription"/>
    <property type="evidence" value="ECO:0007669"/>
    <property type="project" value="TreeGrafter"/>
</dbReference>
<dbReference type="PROSITE" id="PS00036">
    <property type="entry name" value="BZIP_BASIC"/>
    <property type="match status" value="1"/>
</dbReference>
<keyword evidence="5" id="KW-0539">Nucleus</keyword>
<dbReference type="PANTHER" id="PTHR45764:SF45">
    <property type="entry name" value="BZIP DOMAIN-CONTAINING PROTEIN"/>
    <property type="match status" value="1"/>
</dbReference>
<comment type="subcellular location">
    <subcellularLocation>
        <location evidence="1">Nucleus</location>
    </subcellularLocation>
</comment>
<dbReference type="EMBL" id="CACSLK010003174">
    <property type="protein sequence ID" value="CAA0809069.1"/>
    <property type="molecule type" value="Genomic_DNA"/>
</dbReference>
<dbReference type="SUPFAM" id="SSF57959">
    <property type="entry name" value="Leucine zipper domain"/>
    <property type="match status" value="1"/>
</dbReference>
<feature type="region of interest" description="Disordered" evidence="6">
    <location>
        <begin position="36"/>
        <end position="78"/>
    </location>
</feature>
<evidence type="ECO:0000313" key="8">
    <source>
        <dbReference type="EMBL" id="CAA0809069.1"/>
    </source>
</evidence>
<dbReference type="GO" id="GO:0046983">
    <property type="term" value="F:protein dimerization activity"/>
    <property type="evidence" value="ECO:0007669"/>
    <property type="project" value="UniProtKB-ARBA"/>
</dbReference>